<name>A0A540VDK0_9GAMM</name>
<evidence type="ECO:0000256" key="2">
    <source>
        <dbReference type="ARBA" id="ARBA00022747"/>
    </source>
</evidence>
<dbReference type="PANTHER" id="PTHR43140:SF1">
    <property type="entry name" value="TYPE I RESTRICTION ENZYME ECOKI SPECIFICITY SUBUNIT"/>
    <property type="match status" value="1"/>
</dbReference>
<evidence type="ECO:0000256" key="1">
    <source>
        <dbReference type="ARBA" id="ARBA00010923"/>
    </source>
</evidence>
<organism evidence="6 7">
    <name type="scientific">Spiribacter salinus</name>
    <dbReference type="NCBI Taxonomy" id="1335746"/>
    <lineage>
        <taxon>Bacteria</taxon>
        <taxon>Pseudomonadati</taxon>
        <taxon>Pseudomonadota</taxon>
        <taxon>Gammaproteobacteria</taxon>
        <taxon>Chromatiales</taxon>
        <taxon>Ectothiorhodospiraceae</taxon>
        <taxon>Spiribacter</taxon>
    </lineage>
</organism>
<evidence type="ECO:0000313" key="6">
    <source>
        <dbReference type="EMBL" id="TQE94183.1"/>
    </source>
</evidence>
<gene>
    <name evidence="6" type="ORF">FKY71_17755</name>
</gene>
<dbReference type="GO" id="GO:0003677">
    <property type="term" value="F:DNA binding"/>
    <property type="evidence" value="ECO:0007669"/>
    <property type="project" value="UniProtKB-KW"/>
</dbReference>
<dbReference type="InterPro" id="IPR051212">
    <property type="entry name" value="Type-I_RE_S_subunit"/>
</dbReference>
<keyword evidence="3" id="KW-0238">DNA-binding</keyword>
<dbReference type="InterPro" id="IPR000055">
    <property type="entry name" value="Restrct_endonuc_typeI_TRD"/>
</dbReference>
<comment type="similarity">
    <text evidence="1">Belongs to the type-I restriction system S methylase family.</text>
</comment>
<feature type="region of interest" description="Disordered" evidence="4">
    <location>
        <begin position="217"/>
        <end position="240"/>
    </location>
</feature>
<evidence type="ECO:0000313" key="7">
    <source>
        <dbReference type="Proteomes" id="UP000315400"/>
    </source>
</evidence>
<feature type="domain" description="Type I restriction modification DNA specificity" evidence="5">
    <location>
        <begin position="256"/>
        <end position="430"/>
    </location>
</feature>
<sequence>MSVALNISESGLQPGVFWPGRLPSDWRVKRLKFAVRLVSAKAAYGESDLPYMGLEHIESWTGRYLEDEEASPDGVVSHFEPGDVLFGKLRPYLAKVHLARHRGVCSTEALVLRASEELLPEYLRYFLVAPVTIEHINSSTYGSKMPRASWDFIGNQLQPLPPLGQQQKIAAFLDRKTAEIDTLIAKKRRLLDRLAEKRTALITRAVTKGLTNLPGANLNAAKGGGPKGEGMDSPSNPDAPMKDSGIEWLGEIPAHWDVIAIKWITPVLRGASPRPIDDPIYFDDEGEYSWVRIADVTASEMRLEKTTQRLSELGASLSVKRHPGDLFLSIAGSVGKPIIAGIKCCIHDGFVYFPRLPPELSEYLFWIFKSGQPYLGLGKLGTQLNLNTDTVGGIRIALPPADEVHEIVDWISDSVERLDEIHERISNAIARLEEYRSALITNAVTGQIK</sequence>
<protein>
    <recommendedName>
        <fullName evidence="5">Type I restriction modification DNA specificity domain-containing protein</fullName>
    </recommendedName>
</protein>
<dbReference type="SUPFAM" id="SSF116734">
    <property type="entry name" value="DNA methylase specificity domain"/>
    <property type="match status" value="2"/>
</dbReference>
<evidence type="ECO:0000256" key="3">
    <source>
        <dbReference type="ARBA" id="ARBA00023125"/>
    </source>
</evidence>
<dbReference type="Gene3D" id="3.90.220.20">
    <property type="entry name" value="DNA methylase specificity domains"/>
    <property type="match status" value="2"/>
</dbReference>
<dbReference type="EMBL" id="VIFK01000431">
    <property type="protein sequence ID" value="TQE94183.1"/>
    <property type="molecule type" value="Genomic_DNA"/>
</dbReference>
<evidence type="ECO:0000259" key="5">
    <source>
        <dbReference type="Pfam" id="PF01420"/>
    </source>
</evidence>
<proteinExistence type="inferred from homology"/>
<dbReference type="InterPro" id="IPR044946">
    <property type="entry name" value="Restrct_endonuc_typeI_TRD_sf"/>
</dbReference>
<dbReference type="Pfam" id="PF01420">
    <property type="entry name" value="Methylase_S"/>
    <property type="match status" value="2"/>
</dbReference>
<reference evidence="6 7" key="1">
    <citation type="submission" date="2019-06" db="EMBL/GenBank/DDBJ databases">
        <title>Metagenome assembled Genome of Spiribacter salinus SL48-SHIP from the microbial mat of Salt Lake 48 (Novosibirsk region, Russia).</title>
        <authorList>
            <person name="Shipova A."/>
            <person name="Rozanov A.S."/>
            <person name="Bryanskaya A.V."/>
            <person name="Peltek S.E."/>
        </authorList>
    </citation>
    <scope>NUCLEOTIDE SEQUENCE [LARGE SCALE GENOMIC DNA]</scope>
    <source>
        <strain evidence="6">SL48-SHIP-2</strain>
    </source>
</reference>
<dbReference type="GO" id="GO:0009307">
    <property type="term" value="P:DNA restriction-modification system"/>
    <property type="evidence" value="ECO:0007669"/>
    <property type="project" value="UniProtKB-KW"/>
</dbReference>
<dbReference type="PANTHER" id="PTHR43140">
    <property type="entry name" value="TYPE-1 RESTRICTION ENZYME ECOKI SPECIFICITY PROTEIN"/>
    <property type="match status" value="1"/>
</dbReference>
<dbReference type="AlphaFoldDB" id="A0A540VDK0"/>
<feature type="non-terminal residue" evidence="6">
    <location>
        <position position="449"/>
    </location>
</feature>
<feature type="domain" description="Type I restriction modification DNA specificity" evidence="5">
    <location>
        <begin position="96"/>
        <end position="183"/>
    </location>
</feature>
<dbReference type="CDD" id="cd17283">
    <property type="entry name" value="RMtype1_S_Hpy180ORF7835P_TRD2-CR2_like"/>
    <property type="match status" value="1"/>
</dbReference>
<dbReference type="Proteomes" id="UP000315400">
    <property type="component" value="Unassembled WGS sequence"/>
</dbReference>
<evidence type="ECO:0000256" key="4">
    <source>
        <dbReference type="SAM" id="MobiDB-lite"/>
    </source>
</evidence>
<keyword evidence="2" id="KW-0680">Restriction system</keyword>
<comment type="caution">
    <text evidence="6">The sequence shown here is derived from an EMBL/GenBank/DDBJ whole genome shotgun (WGS) entry which is preliminary data.</text>
</comment>
<accession>A0A540VDK0</accession>